<sequence length="116" mass="13341">MHVEGSKVSKSTIGSTDQVFCFLEARMSEAHNMITTARLIQATLSPILTAQSNERTHYTTELVKNQDYFKVVFLIDKYRNFNKNYHLSLSKKIIRMVKAHFKLIKNELPDMSNSSA</sequence>
<name>A0A0X1U8G1_ANAPI</name>
<dbReference type="KEGG" id="cpro:CPRO_16360"/>
<evidence type="ECO:0000313" key="1">
    <source>
        <dbReference type="EMBL" id="AMJ41226.1"/>
    </source>
</evidence>
<reference evidence="1 3" key="1">
    <citation type="journal article" date="2016" name="Genome Announc.">
        <title>Complete Genome Sequence of the Amino Acid-Fermenting Clostridium propionicum X2 (DSM 1682).</title>
        <authorList>
            <person name="Poehlein A."/>
            <person name="Schlien K."/>
            <person name="Chowdhury N.P."/>
            <person name="Gottschalk G."/>
            <person name="Buckel W."/>
            <person name="Daniel R."/>
        </authorList>
    </citation>
    <scope>NUCLEOTIDE SEQUENCE [LARGE SCALE GENOMIC DNA]</scope>
    <source>
        <strain evidence="1 3">X2</strain>
    </source>
</reference>
<accession>A0A0X1U8G1</accession>
<evidence type="ECO:0000313" key="3">
    <source>
        <dbReference type="Proteomes" id="UP000068026"/>
    </source>
</evidence>
<organism evidence="2 4">
    <name type="scientific">Anaerotignum propionicum DSM 1682</name>
    <dbReference type="NCBI Taxonomy" id="991789"/>
    <lineage>
        <taxon>Bacteria</taxon>
        <taxon>Bacillati</taxon>
        <taxon>Bacillota</taxon>
        <taxon>Clostridia</taxon>
        <taxon>Lachnospirales</taxon>
        <taxon>Anaerotignaceae</taxon>
        <taxon>Anaerotignum</taxon>
    </lineage>
</organism>
<evidence type="ECO:0000313" key="2">
    <source>
        <dbReference type="EMBL" id="SHF11962.1"/>
    </source>
</evidence>
<dbReference type="Proteomes" id="UP000068026">
    <property type="component" value="Chromosome"/>
</dbReference>
<evidence type="ECO:0000313" key="4">
    <source>
        <dbReference type="Proteomes" id="UP000184204"/>
    </source>
</evidence>
<gene>
    <name evidence="1" type="ORF">CPRO_16360</name>
    <name evidence="2" type="ORF">SAMN02745151_02844</name>
</gene>
<keyword evidence="3" id="KW-1185">Reference proteome</keyword>
<dbReference type="EMBL" id="CP014223">
    <property type="protein sequence ID" value="AMJ41226.1"/>
    <property type="molecule type" value="Genomic_DNA"/>
</dbReference>
<proteinExistence type="predicted"/>
<dbReference type="Proteomes" id="UP000184204">
    <property type="component" value="Unassembled WGS sequence"/>
</dbReference>
<dbReference type="EMBL" id="FQUA01000018">
    <property type="protein sequence ID" value="SHF11962.1"/>
    <property type="molecule type" value="Genomic_DNA"/>
</dbReference>
<reference evidence="2" key="3">
    <citation type="submission" date="2016-11" db="EMBL/GenBank/DDBJ databases">
        <authorList>
            <person name="Varghese N."/>
            <person name="Submissions S."/>
        </authorList>
    </citation>
    <scope>NUCLEOTIDE SEQUENCE</scope>
    <source>
        <strain evidence="2">DSM 1682</strain>
    </source>
</reference>
<protein>
    <submittedName>
        <fullName evidence="2">Uncharacterized protein</fullName>
    </submittedName>
</protein>
<reference evidence="3" key="2">
    <citation type="submission" date="2016-01" db="EMBL/GenBank/DDBJ databases">
        <authorList>
            <person name="Poehlein A."/>
            <person name="Schlien K."/>
            <person name="Gottschalk G."/>
            <person name="Buckel W."/>
            <person name="Daniel R."/>
        </authorList>
    </citation>
    <scope>NUCLEOTIDE SEQUENCE [LARGE SCALE GENOMIC DNA]</scope>
    <source>
        <strain evidence="3">X2</strain>
    </source>
</reference>
<dbReference type="RefSeq" id="WP_066050065.1">
    <property type="nucleotide sequence ID" value="NZ_CP014223.1"/>
</dbReference>
<dbReference type="AlphaFoldDB" id="A0A0X1U8G1"/>
<reference evidence="4" key="4">
    <citation type="submission" date="2016-11" db="EMBL/GenBank/DDBJ databases">
        <authorList>
            <person name="Jaros S."/>
            <person name="Januszkiewicz K."/>
            <person name="Wedrychowicz H."/>
        </authorList>
    </citation>
    <scope>NUCLEOTIDE SEQUENCE [LARGE SCALE GENOMIC DNA]</scope>
    <source>
        <strain evidence="4">DSM 1682</strain>
    </source>
</reference>